<evidence type="ECO:0000256" key="1">
    <source>
        <dbReference type="SAM" id="MobiDB-lite"/>
    </source>
</evidence>
<accession>A0A3S5BE93</accession>
<dbReference type="AlphaFoldDB" id="A0A3S5BE93"/>
<sequence length="276" mass="29541">MLHKELANYVNSLIFYLFAKVDNGASQSFLYDVESAASPSSKHSEQVNSRQPSSLSRNGEVSRKKYALSNSPSQSLEKDRLESTTVELDCEQTQPFLSVDKNEVNPATSDMVPAEGPGRPTSRALPVSAKPTRSVEPEYGTAGTLSESLGSEGGPAQFATFRGKGVGQADFQTSGGRRSRQGGSRGQTHVRGGRGGGGGWPKPTGKKASSNEQTICGAELEGSTDLMGRGYNRSNNRHQNLPEILKGQSGTIVEPHLSYSGHLFALTFPGIFMSRK</sequence>
<feature type="region of interest" description="Disordered" evidence="1">
    <location>
        <begin position="101"/>
        <end position="212"/>
    </location>
</feature>
<gene>
    <name evidence="2" type="ORF">PXEA_LOCUS35562</name>
</gene>
<proteinExistence type="predicted"/>
<protein>
    <submittedName>
        <fullName evidence="2">Uncharacterized protein</fullName>
    </submittedName>
</protein>
<dbReference type="EMBL" id="CAAALY010272714">
    <property type="protein sequence ID" value="VEL42122.1"/>
    <property type="molecule type" value="Genomic_DNA"/>
</dbReference>
<name>A0A3S5BE93_9PLAT</name>
<reference evidence="2" key="1">
    <citation type="submission" date="2018-11" db="EMBL/GenBank/DDBJ databases">
        <authorList>
            <consortium name="Pathogen Informatics"/>
        </authorList>
    </citation>
    <scope>NUCLEOTIDE SEQUENCE</scope>
</reference>
<feature type="region of interest" description="Disordered" evidence="1">
    <location>
        <begin position="37"/>
        <end position="85"/>
    </location>
</feature>
<organism evidence="2 3">
    <name type="scientific">Protopolystoma xenopodis</name>
    <dbReference type="NCBI Taxonomy" id="117903"/>
    <lineage>
        <taxon>Eukaryota</taxon>
        <taxon>Metazoa</taxon>
        <taxon>Spiralia</taxon>
        <taxon>Lophotrochozoa</taxon>
        <taxon>Platyhelminthes</taxon>
        <taxon>Monogenea</taxon>
        <taxon>Polyopisthocotylea</taxon>
        <taxon>Polystomatidea</taxon>
        <taxon>Polystomatidae</taxon>
        <taxon>Protopolystoma</taxon>
    </lineage>
</organism>
<evidence type="ECO:0000313" key="3">
    <source>
        <dbReference type="Proteomes" id="UP000784294"/>
    </source>
</evidence>
<feature type="compositionally biased region" description="Polar residues" evidence="1">
    <location>
        <begin position="37"/>
        <end position="59"/>
    </location>
</feature>
<keyword evidence="3" id="KW-1185">Reference proteome</keyword>
<dbReference type="Proteomes" id="UP000784294">
    <property type="component" value="Unassembled WGS sequence"/>
</dbReference>
<evidence type="ECO:0000313" key="2">
    <source>
        <dbReference type="EMBL" id="VEL42122.1"/>
    </source>
</evidence>
<comment type="caution">
    <text evidence="2">The sequence shown here is derived from an EMBL/GenBank/DDBJ whole genome shotgun (WGS) entry which is preliminary data.</text>
</comment>